<dbReference type="GeneID" id="129928503"/>
<dbReference type="RefSeq" id="XP_055899010.1">
    <property type="nucleotide sequence ID" value="XM_056043035.1"/>
</dbReference>
<dbReference type="Proteomes" id="UP001165740">
    <property type="component" value="Chromosome 10"/>
</dbReference>
<dbReference type="AlphaFoldDB" id="A0A9W3BHV3"/>
<gene>
    <name evidence="4" type="primary">LOC129928503</name>
</gene>
<accession>A0A9W3BHV3</accession>
<protein>
    <submittedName>
        <fullName evidence="4">Uncharacterized protein LOC129928503 isoform X1</fullName>
    </submittedName>
</protein>
<evidence type="ECO:0000256" key="2">
    <source>
        <dbReference type="SAM" id="SignalP"/>
    </source>
</evidence>
<feature type="transmembrane region" description="Helical" evidence="1">
    <location>
        <begin position="98"/>
        <end position="116"/>
    </location>
</feature>
<organism evidence="3 4">
    <name type="scientific">Biomphalaria glabrata</name>
    <name type="common">Bloodfluke planorb</name>
    <name type="synonym">Freshwater snail</name>
    <dbReference type="NCBI Taxonomy" id="6526"/>
    <lineage>
        <taxon>Eukaryota</taxon>
        <taxon>Metazoa</taxon>
        <taxon>Spiralia</taxon>
        <taxon>Lophotrochozoa</taxon>
        <taxon>Mollusca</taxon>
        <taxon>Gastropoda</taxon>
        <taxon>Heterobranchia</taxon>
        <taxon>Euthyneura</taxon>
        <taxon>Panpulmonata</taxon>
        <taxon>Hygrophila</taxon>
        <taxon>Lymnaeoidea</taxon>
        <taxon>Planorbidae</taxon>
        <taxon>Biomphalaria</taxon>
    </lineage>
</organism>
<keyword evidence="1" id="KW-1133">Transmembrane helix</keyword>
<keyword evidence="1" id="KW-0472">Membrane</keyword>
<keyword evidence="1" id="KW-0812">Transmembrane</keyword>
<reference evidence="4" key="1">
    <citation type="submission" date="2025-08" db="UniProtKB">
        <authorList>
            <consortium name="RefSeq"/>
        </authorList>
    </citation>
    <scope>IDENTIFICATION</scope>
</reference>
<evidence type="ECO:0000256" key="1">
    <source>
        <dbReference type="SAM" id="Phobius"/>
    </source>
</evidence>
<keyword evidence="3" id="KW-1185">Reference proteome</keyword>
<sequence>MDYFALFLCAGCVVLSGFVLSVEACLPDSSECIRLSQVQSINKDQMPEICKNLTKSKSCFDKVLRECKSADESRMISMAKNSTEFQYNTYCVKSENTASISGAACLLVTFFLVVLVQM</sequence>
<feature type="signal peptide" evidence="2">
    <location>
        <begin position="1"/>
        <end position="24"/>
    </location>
</feature>
<proteinExistence type="predicted"/>
<name>A0A9W3BHV3_BIOGL</name>
<evidence type="ECO:0000313" key="3">
    <source>
        <dbReference type="Proteomes" id="UP001165740"/>
    </source>
</evidence>
<keyword evidence="2" id="KW-0732">Signal</keyword>
<feature type="chain" id="PRO_5040869140" evidence="2">
    <location>
        <begin position="25"/>
        <end position="118"/>
    </location>
</feature>
<evidence type="ECO:0000313" key="4">
    <source>
        <dbReference type="RefSeq" id="XP_055899010.1"/>
    </source>
</evidence>